<accession>A0A9P4R1P7</accession>
<feature type="compositionally biased region" description="Polar residues" evidence="1">
    <location>
        <begin position="690"/>
        <end position="703"/>
    </location>
</feature>
<evidence type="ECO:0000313" key="3">
    <source>
        <dbReference type="Proteomes" id="UP000799444"/>
    </source>
</evidence>
<feature type="compositionally biased region" description="Basic and acidic residues" evidence="1">
    <location>
        <begin position="107"/>
        <end position="129"/>
    </location>
</feature>
<organism evidence="2 3">
    <name type="scientific">Polyplosphaeria fusca</name>
    <dbReference type="NCBI Taxonomy" id="682080"/>
    <lineage>
        <taxon>Eukaryota</taxon>
        <taxon>Fungi</taxon>
        <taxon>Dikarya</taxon>
        <taxon>Ascomycota</taxon>
        <taxon>Pezizomycotina</taxon>
        <taxon>Dothideomycetes</taxon>
        <taxon>Pleosporomycetidae</taxon>
        <taxon>Pleosporales</taxon>
        <taxon>Tetraplosphaeriaceae</taxon>
        <taxon>Polyplosphaeria</taxon>
    </lineage>
</organism>
<feature type="compositionally biased region" description="Low complexity" evidence="1">
    <location>
        <begin position="413"/>
        <end position="431"/>
    </location>
</feature>
<feature type="compositionally biased region" description="Polar residues" evidence="1">
    <location>
        <begin position="383"/>
        <end position="394"/>
    </location>
</feature>
<feature type="region of interest" description="Disordered" evidence="1">
    <location>
        <begin position="338"/>
        <end position="472"/>
    </location>
</feature>
<comment type="caution">
    <text evidence="2">The sequence shown here is derived from an EMBL/GenBank/DDBJ whole genome shotgun (WGS) entry which is preliminary data.</text>
</comment>
<feature type="compositionally biased region" description="Basic residues" evidence="1">
    <location>
        <begin position="624"/>
        <end position="642"/>
    </location>
</feature>
<proteinExistence type="predicted"/>
<feature type="compositionally biased region" description="Basic and acidic residues" evidence="1">
    <location>
        <begin position="437"/>
        <end position="450"/>
    </location>
</feature>
<name>A0A9P4R1P7_9PLEO</name>
<dbReference type="Proteomes" id="UP000799444">
    <property type="component" value="Unassembled WGS sequence"/>
</dbReference>
<dbReference type="AlphaFoldDB" id="A0A9P4R1P7"/>
<sequence length="831" mass="88510">MSAKAASKIPLPAASPSPRAKASGPPRAPSARAAKRLSLPRPKSKGKQPGNASPLSQFPAISSPQSSTPLNRDKPLPSPPVAQVVNIHSPAKAHRTLVDATVAGTPTEEHWPVLHPDDLPSTDTHERPSLKRPLSANNPYAKLIDREYSDGSTPLPDVNVRADSTGSPASSANEDAGTISISHGEASGRVTVEHYPATAEFDSPHALSTPHGEALESPLAYKYKSRSKAASEFDENTDTSLARGGSIRLGSTRWPLLDAAENEATNPTFDTKSDFSKQAVSDGWPLGDDTYDSSSESDYERKDVSGNRVKRLSYHSLRSGLGPFLTIAEGADGIILGDPDADPAIPPLPDTDSRKSSLRSLSALAGRISRQTTSISIGKRSRSVTPQSIKTASARTRLPRITPIRSMQPSRNLSATTLSAPSSASSKKSPTVLNGKRTADDSSQPRKTAESKFLFAKPRTNSGAENTSMPDTISSVVAPRAFTPNTVTGRLGLRKRPVVPNSPITAPPEALQAAQSSALRDGSALVGENAEFLSQSIVDISVAVQQFPKPPQMAIAEPVEAAEQKTSPRPCTAEDYSTEGTHESLQKASSQQETALVVQRTTSSLSQKRLEDDGDTKGADAPRKVPRMKKSLRNLFLRRNRKMHDTGVPPNESNRMSTASSLARHFRNSTNMSKPNLPEAAGSEKEPEAISTSGRSGTQNGANQVEPASKSKLSAVSAESTSAVQAETPTLINNLIEEAKALPEGSEERMRSIRFAETVVHAIEMAHQARTSASNARKHARDAELCAEAAEYAVKGSMMVARSILDDNTLEPILELCRCAGINIDGPSRSK</sequence>
<dbReference type="OrthoDB" id="5407305at2759"/>
<feature type="compositionally biased region" description="Low complexity" evidence="1">
    <location>
        <begin position="10"/>
        <end position="39"/>
    </location>
</feature>
<evidence type="ECO:0000256" key="1">
    <source>
        <dbReference type="SAM" id="MobiDB-lite"/>
    </source>
</evidence>
<feature type="compositionally biased region" description="Polar residues" evidence="1">
    <location>
        <begin position="586"/>
        <end position="607"/>
    </location>
</feature>
<feature type="compositionally biased region" description="Basic and acidic residues" evidence="1">
    <location>
        <begin position="608"/>
        <end position="623"/>
    </location>
</feature>
<protein>
    <submittedName>
        <fullName evidence="2">Uncharacterized protein</fullName>
    </submittedName>
</protein>
<gene>
    <name evidence="2" type="ORF">EJ04DRAFT_521910</name>
</gene>
<keyword evidence="3" id="KW-1185">Reference proteome</keyword>
<feature type="compositionally biased region" description="Low complexity" evidence="1">
    <location>
        <begin position="358"/>
        <end position="370"/>
    </location>
</feature>
<feature type="compositionally biased region" description="Polar residues" evidence="1">
    <location>
        <begin position="50"/>
        <end position="70"/>
    </location>
</feature>
<reference evidence="2" key="1">
    <citation type="journal article" date="2020" name="Stud. Mycol.">
        <title>101 Dothideomycetes genomes: a test case for predicting lifestyles and emergence of pathogens.</title>
        <authorList>
            <person name="Haridas S."/>
            <person name="Albert R."/>
            <person name="Binder M."/>
            <person name="Bloem J."/>
            <person name="Labutti K."/>
            <person name="Salamov A."/>
            <person name="Andreopoulos B."/>
            <person name="Baker S."/>
            <person name="Barry K."/>
            <person name="Bills G."/>
            <person name="Bluhm B."/>
            <person name="Cannon C."/>
            <person name="Castanera R."/>
            <person name="Culley D."/>
            <person name="Daum C."/>
            <person name="Ezra D."/>
            <person name="Gonzalez J."/>
            <person name="Henrissat B."/>
            <person name="Kuo A."/>
            <person name="Liang C."/>
            <person name="Lipzen A."/>
            <person name="Lutzoni F."/>
            <person name="Magnuson J."/>
            <person name="Mondo S."/>
            <person name="Nolan M."/>
            <person name="Ohm R."/>
            <person name="Pangilinan J."/>
            <person name="Park H.-J."/>
            <person name="Ramirez L."/>
            <person name="Alfaro M."/>
            <person name="Sun H."/>
            <person name="Tritt A."/>
            <person name="Yoshinaga Y."/>
            <person name="Zwiers L.-H."/>
            <person name="Turgeon B."/>
            <person name="Goodwin S."/>
            <person name="Spatafora J."/>
            <person name="Crous P."/>
            <person name="Grigoriev I."/>
        </authorList>
    </citation>
    <scope>NUCLEOTIDE SEQUENCE</scope>
    <source>
        <strain evidence="2">CBS 125425</strain>
    </source>
</reference>
<feature type="region of interest" description="Disordered" evidence="1">
    <location>
        <begin position="265"/>
        <end position="304"/>
    </location>
</feature>
<evidence type="ECO:0000313" key="2">
    <source>
        <dbReference type="EMBL" id="KAF2736505.1"/>
    </source>
</evidence>
<feature type="region of interest" description="Disordered" evidence="1">
    <location>
        <begin position="559"/>
        <end position="716"/>
    </location>
</feature>
<feature type="region of interest" description="Disordered" evidence="1">
    <location>
        <begin position="1"/>
        <end position="138"/>
    </location>
</feature>
<feature type="compositionally biased region" description="Polar residues" evidence="1">
    <location>
        <begin position="651"/>
        <end position="661"/>
    </location>
</feature>
<feature type="compositionally biased region" description="Polar residues" evidence="1">
    <location>
        <begin position="459"/>
        <end position="472"/>
    </location>
</feature>
<dbReference type="EMBL" id="ML996124">
    <property type="protein sequence ID" value="KAF2736505.1"/>
    <property type="molecule type" value="Genomic_DNA"/>
</dbReference>